<dbReference type="Gene3D" id="3.40.50.11720">
    <property type="entry name" value="3-Deoxy-D-manno-octulosonic-acid transferase, N-terminal domain"/>
    <property type="match status" value="1"/>
</dbReference>
<comment type="function">
    <text evidence="8">Involved in lipopolysaccharide (LPS) biosynthesis. Catalyzes the transfer of 3-deoxy-D-manno-octulosonate (Kdo) residue(s) from CMP-Kdo to lipid IV(A), the tetraacyldisaccharide-1,4'-bisphosphate precursor of lipid A.</text>
</comment>
<dbReference type="GO" id="GO:0009245">
    <property type="term" value="P:lipid A biosynthetic process"/>
    <property type="evidence" value="ECO:0007669"/>
    <property type="project" value="TreeGrafter"/>
</dbReference>
<dbReference type="GO" id="GO:0009244">
    <property type="term" value="P:lipopolysaccharide core region biosynthetic process"/>
    <property type="evidence" value="ECO:0007669"/>
    <property type="project" value="UniProtKB-UniRule"/>
</dbReference>
<gene>
    <name evidence="10" type="ordered locus">Ppha_0922</name>
</gene>
<keyword evidence="4 8" id="KW-0808">Transferase</keyword>
<dbReference type="STRING" id="324925.Ppha_0922"/>
<feature type="active site" description="Proton acceptor" evidence="7">
    <location>
        <position position="67"/>
    </location>
</feature>
<dbReference type="AlphaFoldDB" id="B4SF62"/>
<evidence type="ECO:0000256" key="4">
    <source>
        <dbReference type="ARBA" id="ARBA00022679"/>
    </source>
</evidence>
<sequence length="429" mass="48100">MNRSTLSFYTLLSPLLVSTAKRFSTLHPKLRTFFSVRRELFEELKKQTDTITPSSFRLWVHAASVGEFEQARPIIAALKERHPEITLFVSFLSDSGYNARKNFHDAAAVFYLPADTPDNASKLLSLIKPDLLLLMRYDFWPNHLLEAKNRGVKLILAAAVLQKESPYFKPILKGFYESIFHLFDRIFTVSEEDTTAFRTIFNCKQTETAGDPRFDQVFLRSQNCGKVAHLKPLFENRTVLVAGSVWDKDEQVLLPAWLELEKRASLVLVPHEVNPENMKRLYNDLQQRSLDFMPISALNATFNPEKQILVIDQTGYLAELYSIASIAYVGGGFGINVHNTLEPAVHGIPVLFGPHCHNSPEAEGLAAAGGAVIIHDQKELGTALKEFTTDTATRKKSGLNATSFVHRSIGATAAITASIEHYYEEKTTG</sequence>
<keyword evidence="8" id="KW-0448">Lipopolysaccharide biosynthesis</keyword>
<accession>B4SF62</accession>
<dbReference type="PANTHER" id="PTHR42755">
    <property type="entry name" value="3-DEOXY-MANNO-OCTULOSONATE CYTIDYLYLTRANSFERASE"/>
    <property type="match status" value="1"/>
</dbReference>
<dbReference type="RefSeq" id="WP_012507704.1">
    <property type="nucleotide sequence ID" value="NC_011060.1"/>
</dbReference>
<evidence type="ECO:0000313" key="10">
    <source>
        <dbReference type="EMBL" id="ACF43209.1"/>
    </source>
</evidence>
<organism evidence="10 11">
    <name type="scientific">Pelodictyon phaeoclathratiforme (strain DSM 5477 / BU-1)</name>
    <dbReference type="NCBI Taxonomy" id="324925"/>
    <lineage>
        <taxon>Bacteria</taxon>
        <taxon>Pseudomonadati</taxon>
        <taxon>Chlorobiota</taxon>
        <taxon>Chlorobiia</taxon>
        <taxon>Chlorobiales</taxon>
        <taxon>Chlorobiaceae</taxon>
        <taxon>Chlorobium/Pelodictyon group</taxon>
        <taxon>Pelodictyon</taxon>
    </lineage>
</organism>
<comment type="catalytic activity">
    <reaction evidence="6 8">
        <text>lipid IVA (E. coli) + CMP-3-deoxy-beta-D-manno-octulosonate = alpha-Kdo-(2-&gt;6)-lipid IVA (E. coli) + CMP + H(+)</text>
        <dbReference type="Rhea" id="RHEA:28066"/>
        <dbReference type="ChEBI" id="CHEBI:15378"/>
        <dbReference type="ChEBI" id="CHEBI:58603"/>
        <dbReference type="ChEBI" id="CHEBI:60364"/>
        <dbReference type="ChEBI" id="CHEBI:60377"/>
        <dbReference type="ChEBI" id="CHEBI:85987"/>
        <dbReference type="EC" id="2.4.99.12"/>
    </reaction>
</comment>
<keyword evidence="8" id="KW-1003">Cell membrane</keyword>
<keyword evidence="8" id="KW-0472">Membrane</keyword>
<proteinExistence type="inferred from homology"/>
<dbReference type="PANTHER" id="PTHR42755:SF1">
    <property type="entry name" value="3-DEOXY-D-MANNO-OCTULOSONIC ACID TRANSFERASE, MITOCHONDRIAL-RELATED"/>
    <property type="match status" value="1"/>
</dbReference>
<name>B4SF62_PELPB</name>
<comment type="similarity">
    <text evidence="8">Belongs to the glycosyltransferase group 1 family.</text>
</comment>
<feature type="domain" description="3-deoxy-D-manno-octulosonic-acid transferase N-terminal" evidence="9">
    <location>
        <begin position="54"/>
        <end position="216"/>
    </location>
</feature>
<dbReference type="EC" id="2.4.99.12" evidence="2 8"/>
<dbReference type="SUPFAM" id="SSF53756">
    <property type="entry name" value="UDP-Glycosyltransferase/glycogen phosphorylase"/>
    <property type="match status" value="1"/>
</dbReference>
<keyword evidence="11" id="KW-1185">Reference proteome</keyword>
<evidence type="ECO:0000259" key="9">
    <source>
        <dbReference type="Pfam" id="PF04413"/>
    </source>
</evidence>
<dbReference type="Proteomes" id="UP000002724">
    <property type="component" value="Chromosome"/>
</dbReference>
<dbReference type="KEGG" id="pph:Ppha_0922"/>
<reference evidence="10 11" key="1">
    <citation type="submission" date="2008-06" db="EMBL/GenBank/DDBJ databases">
        <title>Complete sequence of Pelodictyon phaeoclathratiforme BU-1.</title>
        <authorList>
            <consortium name="US DOE Joint Genome Institute"/>
            <person name="Lucas S."/>
            <person name="Copeland A."/>
            <person name="Lapidus A."/>
            <person name="Glavina del Rio T."/>
            <person name="Dalin E."/>
            <person name="Tice H."/>
            <person name="Bruce D."/>
            <person name="Goodwin L."/>
            <person name="Pitluck S."/>
            <person name="Schmutz J."/>
            <person name="Larimer F."/>
            <person name="Land M."/>
            <person name="Hauser L."/>
            <person name="Kyrpides N."/>
            <person name="Mikhailova N."/>
            <person name="Liu Z."/>
            <person name="Li T."/>
            <person name="Zhao F."/>
            <person name="Overmann J."/>
            <person name="Bryant D.A."/>
            <person name="Richardson P."/>
        </authorList>
    </citation>
    <scope>NUCLEOTIDE SEQUENCE [LARGE SCALE GENOMIC DNA]</scope>
    <source>
        <strain evidence="11">DSM 5477 / BU-1</strain>
    </source>
</reference>
<dbReference type="InterPro" id="IPR007507">
    <property type="entry name" value="Glycos_transf_N"/>
</dbReference>
<comment type="pathway">
    <text evidence="1 8">Bacterial outer membrane biogenesis; LPS core biosynthesis.</text>
</comment>
<dbReference type="EMBL" id="CP001110">
    <property type="protein sequence ID" value="ACF43209.1"/>
    <property type="molecule type" value="Genomic_DNA"/>
</dbReference>
<dbReference type="Gene3D" id="3.40.50.2000">
    <property type="entry name" value="Glycogen Phosphorylase B"/>
    <property type="match status" value="1"/>
</dbReference>
<protein>
    <recommendedName>
        <fullName evidence="3 8">3-deoxy-D-manno-octulosonic acid transferase</fullName>
        <shortName evidence="8">Kdo transferase</shortName>
        <ecNumber evidence="2 8">2.4.99.12</ecNumber>
    </recommendedName>
    <alternativeName>
        <fullName evidence="5 8">Lipid IV(A) 3-deoxy-D-manno-octulosonic acid transferase</fullName>
    </alternativeName>
</protein>
<comment type="subcellular location">
    <subcellularLocation>
        <location evidence="8">Cell membrane</location>
    </subcellularLocation>
</comment>
<dbReference type="UniPathway" id="UPA00958"/>
<evidence type="ECO:0000256" key="8">
    <source>
        <dbReference type="RuleBase" id="RU365103"/>
    </source>
</evidence>
<dbReference type="eggNOG" id="COG1519">
    <property type="taxonomic scope" value="Bacteria"/>
</dbReference>
<evidence type="ECO:0000256" key="6">
    <source>
        <dbReference type="ARBA" id="ARBA00049183"/>
    </source>
</evidence>
<dbReference type="GO" id="GO:0005886">
    <property type="term" value="C:plasma membrane"/>
    <property type="evidence" value="ECO:0007669"/>
    <property type="project" value="UniProtKB-SubCell"/>
</dbReference>
<evidence type="ECO:0000256" key="5">
    <source>
        <dbReference type="ARBA" id="ARBA00031445"/>
    </source>
</evidence>
<dbReference type="Pfam" id="PF04413">
    <property type="entry name" value="Glycos_transf_N"/>
    <property type="match status" value="1"/>
</dbReference>
<dbReference type="OrthoDB" id="9789797at2"/>
<evidence type="ECO:0000256" key="1">
    <source>
        <dbReference type="ARBA" id="ARBA00004713"/>
    </source>
</evidence>
<evidence type="ECO:0000256" key="2">
    <source>
        <dbReference type="ARBA" id="ARBA00012621"/>
    </source>
</evidence>
<dbReference type="InterPro" id="IPR039901">
    <property type="entry name" value="Kdotransferase"/>
</dbReference>
<evidence type="ECO:0000256" key="7">
    <source>
        <dbReference type="PIRSR" id="PIRSR639901-1"/>
    </source>
</evidence>
<dbReference type="InterPro" id="IPR038107">
    <property type="entry name" value="Glycos_transf_N_sf"/>
</dbReference>
<evidence type="ECO:0000313" key="11">
    <source>
        <dbReference type="Proteomes" id="UP000002724"/>
    </source>
</evidence>
<dbReference type="HOGENOM" id="CLU_036146_2_1_10"/>
<dbReference type="CAZy" id="GT30">
    <property type="family name" value="Glycosyltransferase Family 30"/>
</dbReference>
<evidence type="ECO:0000256" key="3">
    <source>
        <dbReference type="ARBA" id="ARBA00019077"/>
    </source>
</evidence>
<dbReference type="GO" id="GO:0043842">
    <property type="term" value="F:Kdo transferase activity"/>
    <property type="evidence" value="ECO:0007669"/>
    <property type="project" value="UniProtKB-EC"/>
</dbReference>